<keyword evidence="3" id="KW-0732">Signal</keyword>
<evidence type="ECO:0000256" key="2">
    <source>
        <dbReference type="SAM" id="Phobius"/>
    </source>
</evidence>
<dbReference type="InterPro" id="IPR004147">
    <property type="entry name" value="ABC1_dom"/>
</dbReference>
<comment type="similarity">
    <text evidence="1">Belongs to the protein kinase superfamily. ADCK protein kinase family.</text>
</comment>
<protein>
    <recommendedName>
        <fullName evidence="4">ABC1 atypical kinase-like domain-containing protein</fullName>
    </recommendedName>
</protein>
<organism evidence="5 6">
    <name type="scientific">Cylindrotheca closterium</name>
    <dbReference type="NCBI Taxonomy" id="2856"/>
    <lineage>
        <taxon>Eukaryota</taxon>
        <taxon>Sar</taxon>
        <taxon>Stramenopiles</taxon>
        <taxon>Ochrophyta</taxon>
        <taxon>Bacillariophyta</taxon>
        <taxon>Bacillariophyceae</taxon>
        <taxon>Bacillariophycidae</taxon>
        <taxon>Bacillariales</taxon>
        <taxon>Bacillariaceae</taxon>
        <taxon>Cylindrotheca</taxon>
    </lineage>
</organism>
<gene>
    <name evidence="5" type="ORF">CYCCA115_LOCUS20156</name>
</gene>
<dbReference type="Pfam" id="PF03109">
    <property type="entry name" value="ABC1"/>
    <property type="match status" value="1"/>
</dbReference>
<dbReference type="InterPro" id="IPR011009">
    <property type="entry name" value="Kinase-like_dom_sf"/>
</dbReference>
<dbReference type="PANTHER" id="PTHR10566">
    <property type="entry name" value="CHAPERONE-ACTIVITY OF BC1 COMPLEX CABC1 -RELATED"/>
    <property type="match status" value="1"/>
</dbReference>
<dbReference type="EMBL" id="CAKOGP040002147">
    <property type="protein sequence ID" value="CAJ1963426.1"/>
    <property type="molecule type" value="Genomic_DNA"/>
</dbReference>
<name>A0AAD2G5Z3_9STRA</name>
<reference evidence="5" key="1">
    <citation type="submission" date="2023-08" db="EMBL/GenBank/DDBJ databases">
        <authorList>
            <person name="Audoor S."/>
            <person name="Bilcke G."/>
        </authorList>
    </citation>
    <scope>NUCLEOTIDE SEQUENCE</scope>
</reference>
<keyword evidence="2" id="KW-0812">Transmembrane</keyword>
<feature type="domain" description="ABC1 atypical kinase-like" evidence="4">
    <location>
        <begin position="282"/>
        <end position="516"/>
    </location>
</feature>
<feature type="transmembrane region" description="Helical" evidence="2">
    <location>
        <begin position="731"/>
        <end position="750"/>
    </location>
</feature>
<proteinExistence type="inferred from homology"/>
<dbReference type="AlphaFoldDB" id="A0AAD2G5Z3"/>
<dbReference type="InterPro" id="IPR050154">
    <property type="entry name" value="UbiB_kinase"/>
</dbReference>
<dbReference type="CDD" id="cd05121">
    <property type="entry name" value="ABC1_ADCK3-like"/>
    <property type="match status" value="1"/>
</dbReference>
<accession>A0AAD2G5Z3</accession>
<evidence type="ECO:0000256" key="3">
    <source>
        <dbReference type="SAM" id="SignalP"/>
    </source>
</evidence>
<evidence type="ECO:0000313" key="5">
    <source>
        <dbReference type="EMBL" id="CAJ1963426.1"/>
    </source>
</evidence>
<dbReference type="PANTHER" id="PTHR10566:SF113">
    <property type="entry name" value="PROTEIN ACTIVITY OF BC1 COMPLEX KINASE 7, CHLOROPLASTIC"/>
    <property type="match status" value="1"/>
</dbReference>
<dbReference type="SUPFAM" id="SSF56112">
    <property type="entry name" value="Protein kinase-like (PK-like)"/>
    <property type="match status" value="1"/>
</dbReference>
<dbReference type="Proteomes" id="UP001295423">
    <property type="component" value="Unassembled WGS sequence"/>
</dbReference>
<comment type="caution">
    <text evidence="5">The sequence shown here is derived from an EMBL/GenBank/DDBJ whole genome shotgun (WGS) entry which is preliminary data.</text>
</comment>
<feature type="signal peptide" evidence="3">
    <location>
        <begin position="1"/>
        <end position="23"/>
    </location>
</feature>
<evidence type="ECO:0000259" key="4">
    <source>
        <dbReference type="Pfam" id="PF03109"/>
    </source>
</evidence>
<feature type="chain" id="PRO_5042188835" description="ABC1 atypical kinase-like domain-containing protein" evidence="3">
    <location>
        <begin position="24"/>
        <end position="773"/>
    </location>
</feature>
<keyword evidence="2" id="KW-0472">Membrane</keyword>
<keyword evidence="2" id="KW-1133">Transmembrane helix</keyword>
<keyword evidence="6" id="KW-1185">Reference proteome</keyword>
<evidence type="ECO:0000313" key="6">
    <source>
        <dbReference type="Proteomes" id="UP001295423"/>
    </source>
</evidence>
<sequence>MDESSLTLLLLLGVSSILTTSYGFQSSTPSPLSRQSVSAPPTIPVSSSFSSSSLLLASETQDDTSAAAERNLNDDNDSNILEDADGLGQVLVADAINLEDNEDLMVQLMIDVGEEAEKASQEIMDDSCEVDVDENGNIIVDELCVDEEAKSGFRAKLKKTIGKTLQMVRGMPAEQEEEEVEELAAGDILEAGWSKRGGSSALRRNAEVWKFALNCVFRVLKPRSMRKKGASEEEIQQAQIDAATFIRDGLVKLGPTFVKLGQVISTRSDVLPKTFIDVLKTLQDDVPAFAGERAKEIVSAELGRPFDEIFTDFSDEPLKAASLGQVHTAKYKGQMVAIKVQRAGLKELFDVDLKNLKKLAVLLDKFDPKTDGADRDWVSIYEESERLLYLEIDYLNEADNGERFAKDFRDVSYVRVPRFYRELSTPRVLTMEFVESFKLTDIDRIENIGLDRKVLAKRTADAFLRQIVETSYFHCDPHPGNLCVDDKGNLVYYDFGMMDELKPNVREGFRTFCSALFAGGPMISDAELAKNAKKLVDGVEQAGVLARGADRLAVEKLARFFMRSFKDNQLGKKGSNIKETLGTDLQTLTENDVFRFPSTFTFIFRAFASVEGIGKGLDSDYDIGKLAQPFIEKFTDAQKNYSSEADKNLSIFRKATGLNKEDIETAVTSPRKIAYIEETLRSMEAGGLKIRVRSLENEKALERMALTQARTEQLLLATMALNFAGFATRAVASYGGYAGFAFFAIQAFMANTKVKKFDKTQAKFVQTKFEGDE</sequence>
<evidence type="ECO:0000256" key="1">
    <source>
        <dbReference type="ARBA" id="ARBA00009670"/>
    </source>
</evidence>